<evidence type="ECO:0000313" key="2">
    <source>
        <dbReference type="EMBL" id="RTE54642.1"/>
    </source>
</evidence>
<keyword evidence="3" id="KW-1185">Reference proteome</keyword>
<comment type="caution">
    <text evidence="2">The sequence shown here is derived from an EMBL/GenBank/DDBJ whole genome shotgun (WGS) entry which is preliminary data.</text>
</comment>
<gene>
    <name evidence="2" type="ORF">EHW67_05605</name>
</gene>
<name>A0A430K6I1_9FLAO</name>
<dbReference type="PROSITE" id="PS51257">
    <property type="entry name" value="PROKAR_LIPOPROTEIN"/>
    <property type="match status" value="1"/>
</dbReference>
<feature type="coiled-coil region" evidence="1">
    <location>
        <begin position="27"/>
        <end position="61"/>
    </location>
</feature>
<dbReference type="RefSeq" id="WP_126161374.1">
    <property type="nucleotide sequence ID" value="NZ_RQPJ01000002.1"/>
</dbReference>
<sequence>MKKALLITAFSFFFMGCNINPSKEGRIRKLETEMLKVMNEIEMLQSRIQFLEVINKELNTRIKELEQ</sequence>
<dbReference type="Proteomes" id="UP000267585">
    <property type="component" value="Unassembled WGS sequence"/>
</dbReference>
<accession>A0A430K6I1</accession>
<organism evidence="2 3">
    <name type="scientific">Arenibacter aquaticus</name>
    <dbReference type="NCBI Taxonomy" id="2489054"/>
    <lineage>
        <taxon>Bacteria</taxon>
        <taxon>Pseudomonadati</taxon>
        <taxon>Bacteroidota</taxon>
        <taxon>Flavobacteriia</taxon>
        <taxon>Flavobacteriales</taxon>
        <taxon>Flavobacteriaceae</taxon>
        <taxon>Arenibacter</taxon>
    </lineage>
</organism>
<protein>
    <submittedName>
        <fullName evidence="2">Uncharacterized protein</fullName>
    </submittedName>
</protein>
<evidence type="ECO:0000313" key="3">
    <source>
        <dbReference type="Proteomes" id="UP000267585"/>
    </source>
</evidence>
<dbReference type="AlphaFoldDB" id="A0A430K6I1"/>
<dbReference type="EMBL" id="RQPJ01000002">
    <property type="protein sequence ID" value="RTE54642.1"/>
    <property type="molecule type" value="Genomic_DNA"/>
</dbReference>
<evidence type="ECO:0000256" key="1">
    <source>
        <dbReference type="SAM" id="Coils"/>
    </source>
</evidence>
<keyword evidence="1" id="KW-0175">Coiled coil</keyword>
<reference evidence="2 3" key="1">
    <citation type="submission" date="2018-11" db="EMBL/GenBank/DDBJ databases">
        <title>Arenibacter aquaticus sp.nov., a marine bacterium isolated from surface seawater in the South China Sea.</title>
        <authorList>
            <person name="Guo J."/>
            <person name="Sun J."/>
        </authorList>
    </citation>
    <scope>NUCLEOTIDE SEQUENCE [LARGE SCALE GENOMIC DNA]</scope>
    <source>
        <strain evidence="2 3">GUO666</strain>
    </source>
</reference>
<proteinExistence type="predicted"/>